<evidence type="ECO:0000256" key="8">
    <source>
        <dbReference type="SAM" id="MobiDB-lite"/>
    </source>
</evidence>
<dbReference type="OrthoDB" id="417678at2759"/>
<dbReference type="EMBL" id="CAJOBC010000206">
    <property type="protein sequence ID" value="CAF3554374.1"/>
    <property type="molecule type" value="Genomic_DNA"/>
</dbReference>
<feature type="compositionally biased region" description="Low complexity" evidence="8">
    <location>
        <begin position="70"/>
        <end position="95"/>
    </location>
</feature>
<keyword evidence="4" id="KW-0805">Transcription regulation</keyword>
<dbReference type="EMBL" id="CAJOBA010002846">
    <property type="protein sequence ID" value="CAF3661579.1"/>
    <property type="molecule type" value="Genomic_DNA"/>
</dbReference>
<evidence type="ECO:0000313" key="11">
    <source>
        <dbReference type="EMBL" id="CAF3554374.1"/>
    </source>
</evidence>
<dbReference type="Gene3D" id="1.20.890.10">
    <property type="entry name" value="cAMP-dependent protein kinase regulatory subunit, dimerization-anchoring domain"/>
    <property type="match status" value="1"/>
</dbReference>
<accession>A0A813QRN2</accession>
<dbReference type="Proteomes" id="UP000663829">
    <property type="component" value="Unassembled WGS sequence"/>
</dbReference>
<evidence type="ECO:0000313" key="10">
    <source>
        <dbReference type="EMBL" id="CAF0877355.1"/>
    </source>
</evidence>
<name>A0A813QRN2_9BILA</name>
<dbReference type="CDD" id="cd22965">
    <property type="entry name" value="DD_DPY30_SDC1"/>
    <property type="match status" value="1"/>
</dbReference>
<sequence length="161" mass="16931">MADTAEQPVKLAESDEIKSTQVNGGNADDVEKSSSNPEPMELNAAPSQQQNGGTTVTENAGSSGEGGSQGTTQSQGENTTSTAAPVAKTPATPNTGSQQQDEPVKPAQKAELSSLPTRAYLDQTVVPILLQGMSQLARERPNKPIEFLALYLTQNKEKYGE</sequence>
<evidence type="ECO:0000256" key="6">
    <source>
        <dbReference type="ARBA" id="ARBA00023242"/>
    </source>
</evidence>
<evidence type="ECO:0000313" key="12">
    <source>
        <dbReference type="EMBL" id="CAF3661579.1"/>
    </source>
</evidence>
<dbReference type="Proteomes" id="UP000677228">
    <property type="component" value="Unassembled WGS sequence"/>
</dbReference>
<dbReference type="InterPro" id="IPR037856">
    <property type="entry name" value="Sdc1/DPY30"/>
</dbReference>
<dbReference type="InterPro" id="IPR049629">
    <property type="entry name" value="DPY30_SDC1_DD"/>
</dbReference>
<evidence type="ECO:0000256" key="2">
    <source>
        <dbReference type="ARBA" id="ARBA00010849"/>
    </source>
</evidence>
<comment type="similarity">
    <text evidence="2">Belongs to the dpy-30 family.</text>
</comment>
<keyword evidence="13" id="KW-1185">Reference proteome</keyword>
<dbReference type="InterPro" id="IPR007858">
    <property type="entry name" value="Dpy-30_motif"/>
</dbReference>
<keyword evidence="6" id="KW-0539">Nucleus</keyword>
<dbReference type="GO" id="GO:0048188">
    <property type="term" value="C:Set1C/COMPASS complex"/>
    <property type="evidence" value="ECO:0007669"/>
    <property type="project" value="InterPro"/>
</dbReference>
<evidence type="ECO:0000256" key="4">
    <source>
        <dbReference type="ARBA" id="ARBA00023015"/>
    </source>
</evidence>
<dbReference type="PANTHER" id="PTHR23356:SF16">
    <property type="entry name" value="DPY30 DOMAIN CONTAINING 2"/>
    <property type="match status" value="1"/>
</dbReference>
<proteinExistence type="inferred from homology"/>
<protein>
    <recommendedName>
        <fullName evidence="7">Protein dpy-30 homolog</fullName>
    </recommendedName>
</protein>
<evidence type="ECO:0000256" key="5">
    <source>
        <dbReference type="ARBA" id="ARBA00023163"/>
    </source>
</evidence>
<comment type="subcellular location">
    <subcellularLocation>
        <location evidence="1">Nucleus</location>
    </subcellularLocation>
</comment>
<feature type="compositionally biased region" description="Polar residues" evidence="8">
    <location>
        <begin position="45"/>
        <end position="56"/>
    </location>
</feature>
<comment type="caution">
    <text evidence="9">The sequence shown here is derived from an EMBL/GenBank/DDBJ whole genome shotgun (WGS) entry which is preliminary data.</text>
</comment>
<evidence type="ECO:0000313" key="9">
    <source>
        <dbReference type="EMBL" id="CAF0772162.1"/>
    </source>
</evidence>
<dbReference type="Pfam" id="PF05186">
    <property type="entry name" value="Dpy-30"/>
    <property type="match status" value="1"/>
</dbReference>
<dbReference type="FunFam" id="1.20.890.10:FF:000003">
    <property type="entry name" value="protein dpy-30 homolog"/>
    <property type="match status" value="1"/>
</dbReference>
<keyword evidence="5" id="KW-0804">Transcription</keyword>
<dbReference type="Proteomes" id="UP000682733">
    <property type="component" value="Unassembled WGS sequence"/>
</dbReference>
<feature type="region of interest" description="Disordered" evidence="8">
    <location>
        <begin position="1"/>
        <end position="119"/>
    </location>
</feature>
<gene>
    <name evidence="9" type="ORF">GPM918_LOCUS1987</name>
    <name evidence="10" type="ORF">OVA965_LOCUS8440</name>
    <name evidence="11" type="ORF">SRO942_LOCUS1987</name>
    <name evidence="12" type="ORF">TMI583_LOCUS8436</name>
</gene>
<evidence type="ECO:0000256" key="1">
    <source>
        <dbReference type="ARBA" id="ARBA00004123"/>
    </source>
</evidence>
<reference evidence="9" key="1">
    <citation type="submission" date="2021-02" db="EMBL/GenBank/DDBJ databases">
        <authorList>
            <person name="Nowell W R."/>
        </authorList>
    </citation>
    <scope>NUCLEOTIDE SEQUENCE</scope>
</reference>
<keyword evidence="3" id="KW-0156">Chromatin regulator</keyword>
<organism evidence="9 13">
    <name type="scientific">Didymodactylos carnosus</name>
    <dbReference type="NCBI Taxonomy" id="1234261"/>
    <lineage>
        <taxon>Eukaryota</taxon>
        <taxon>Metazoa</taxon>
        <taxon>Spiralia</taxon>
        <taxon>Gnathifera</taxon>
        <taxon>Rotifera</taxon>
        <taxon>Eurotatoria</taxon>
        <taxon>Bdelloidea</taxon>
        <taxon>Philodinida</taxon>
        <taxon>Philodinidae</taxon>
        <taxon>Didymodactylos</taxon>
    </lineage>
</organism>
<evidence type="ECO:0000256" key="3">
    <source>
        <dbReference type="ARBA" id="ARBA00022853"/>
    </source>
</evidence>
<dbReference type="PANTHER" id="PTHR23356">
    <property type="entry name" value="DPY30-RELATED"/>
    <property type="match status" value="1"/>
</dbReference>
<dbReference type="AlphaFoldDB" id="A0A813QRN2"/>
<dbReference type="GO" id="GO:0006325">
    <property type="term" value="P:chromatin organization"/>
    <property type="evidence" value="ECO:0007669"/>
    <property type="project" value="UniProtKB-KW"/>
</dbReference>
<dbReference type="EMBL" id="CAJNOK010002845">
    <property type="protein sequence ID" value="CAF0877355.1"/>
    <property type="molecule type" value="Genomic_DNA"/>
</dbReference>
<dbReference type="Proteomes" id="UP000681722">
    <property type="component" value="Unassembled WGS sequence"/>
</dbReference>
<dbReference type="EMBL" id="CAJNOQ010000206">
    <property type="protein sequence ID" value="CAF0772162.1"/>
    <property type="molecule type" value="Genomic_DNA"/>
</dbReference>
<evidence type="ECO:0000313" key="13">
    <source>
        <dbReference type="Proteomes" id="UP000663829"/>
    </source>
</evidence>
<evidence type="ECO:0000256" key="7">
    <source>
        <dbReference type="ARBA" id="ARBA00044172"/>
    </source>
</evidence>